<evidence type="ECO:0000256" key="7">
    <source>
        <dbReference type="RuleBase" id="RU003425"/>
    </source>
</evidence>
<evidence type="ECO:0000313" key="11">
    <source>
        <dbReference type="EMBL" id="OZF88685.1"/>
    </source>
</evidence>
<evidence type="ECO:0000256" key="3">
    <source>
        <dbReference type="ARBA" id="ARBA00023212"/>
    </source>
</evidence>
<evidence type="ECO:0000256" key="2">
    <source>
        <dbReference type="ARBA" id="ARBA00022490"/>
    </source>
</evidence>
<dbReference type="PANTHER" id="PTHR22920:SF7">
    <property type="entry name" value="MSP DOMAIN-CONTAINING PROTEIN-RELATED"/>
    <property type="match status" value="1"/>
</dbReference>
<evidence type="ECO:0000256" key="5">
    <source>
        <dbReference type="ARBA" id="ARBA00037744"/>
    </source>
</evidence>
<evidence type="ECO:0000256" key="6">
    <source>
        <dbReference type="ARBA" id="ARBA00037818"/>
    </source>
</evidence>
<reference evidence="12" key="1">
    <citation type="submission" date="2017-08" db="EMBL/GenBank/DDBJ databases">
        <authorList>
            <person name="Fierst J.L."/>
        </authorList>
    </citation>
    <scope>NUCLEOTIDE SEQUENCE [LARGE SCALE GENOMIC DNA]</scope>
    <source>
        <strain evidence="12">PX439</strain>
    </source>
</reference>
<organism evidence="11 12">
    <name type="scientific">Caenorhabditis remanei</name>
    <name type="common">Caenorhabditis vulgaris</name>
    <dbReference type="NCBI Taxonomy" id="31234"/>
    <lineage>
        <taxon>Eukaryota</taxon>
        <taxon>Metazoa</taxon>
        <taxon>Ecdysozoa</taxon>
        <taxon>Nematoda</taxon>
        <taxon>Chromadorea</taxon>
        <taxon>Rhabditida</taxon>
        <taxon>Rhabditina</taxon>
        <taxon>Rhabditomorpha</taxon>
        <taxon>Rhabditoidea</taxon>
        <taxon>Rhabditidae</taxon>
        <taxon>Peloderinae</taxon>
        <taxon>Caenorhabditis</taxon>
    </lineage>
</organism>
<accession>A0A260ZTN6</accession>
<dbReference type="InterPro" id="IPR008962">
    <property type="entry name" value="PapD-like_sf"/>
</dbReference>
<protein>
    <recommendedName>
        <fullName evidence="7">Major sperm protein</fullName>
    </recommendedName>
</protein>
<name>A0A260ZTN6_CAERE</name>
<feature type="compositionally biased region" description="Basic and acidic residues" evidence="8">
    <location>
        <begin position="15"/>
        <end position="24"/>
    </location>
</feature>
<dbReference type="Gene3D" id="2.60.40.10">
    <property type="entry name" value="Immunoglobulins"/>
    <property type="match status" value="1"/>
</dbReference>
<keyword evidence="12" id="KW-1185">Reference proteome</keyword>
<feature type="region of interest" description="Disordered" evidence="8">
    <location>
        <begin position="1"/>
        <end position="40"/>
    </location>
</feature>
<evidence type="ECO:0000256" key="4">
    <source>
        <dbReference type="ARBA" id="ARBA00023273"/>
    </source>
</evidence>
<evidence type="ECO:0000313" key="12">
    <source>
        <dbReference type="Proteomes" id="UP000216624"/>
    </source>
</evidence>
<sequence length="144" mass="17061">MRTSPKKYGGRRRHQPDSADRKLTDAQLQDPRRAMPGQLATDPDEIVKFNAPFDISQAFNIRIRNQSNRRIAFKLISIDSDRLEFHPPIGIVEEKKERADVIIETKVFQLRQGISDRIVIEWMNVLEMWDRTTSWKEEKRIRRC</sequence>
<comment type="function">
    <text evidence="5 7">Central component in molecular interactions underlying sperm crawling. Forms an extensive filament system that extends from sperm villipoda, along the leading edge of the pseudopod.</text>
</comment>
<feature type="non-terminal residue" evidence="11">
    <location>
        <position position="1"/>
    </location>
</feature>
<reference evidence="10 13" key="3">
    <citation type="submission" date="2019-12" db="EMBL/GenBank/DDBJ databases">
        <title>Chromosome-level assembly of the Caenorhabditis remanei genome.</title>
        <authorList>
            <person name="Teterina A.A."/>
            <person name="Willis J.H."/>
            <person name="Phillips P.C."/>
        </authorList>
    </citation>
    <scope>NUCLEOTIDE SEQUENCE [LARGE SCALE GENOMIC DNA]</scope>
    <source>
        <strain evidence="10 13">PX506</strain>
        <tissue evidence="10">Whole organism</tissue>
    </source>
</reference>
<dbReference type="GO" id="GO:0005856">
    <property type="term" value="C:cytoskeleton"/>
    <property type="evidence" value="ECO:0007669"/>
    <property type="project" value="UniProtKB-SubCell"/>
</dbReference>
<dbReference type="EMBL" id="WUAV01000006">
    <property type="protein sequence ID" value="KAF1746303.1"/>
    <property type="molecule type" value="Genomic_DNA"/>
</dbReference>
<dbReference type="PROSITE" id="PS50202">
    <property type="entry name" value="MSP"/>
    <property type="match status" value="1"/>
</dbReference>
<dbReference type="Proteomes" id="UP000216624">
    <property type="component" value="Unassembled WGS sequence"/>
</dbReference>
<evidence type="ECO:0000256" key="8">
    <source>
        <dbReference type="SAM" id="MobiDB-lite"/>
    </source>
</evidence>
<feature type="compositionally biased region" description="Basic residues" evidence="8">
    <location>
        <begin position="1"/>
        <end position="14"/>
    </location>
</feature>
<dbReference type="GO" id="GO:0031143">
    <property type="term" value="C:pseudopodium"/>
    <property type="evidence" value="ECO:0007669"/>
    <property type="project" value="UniProtKB-SubCell"/>
</dbReference>
<dbReference type="Proteomes" id="UP000483820">
    <property type="component" value="Chromosome X"/>
</dbReference>
<keyword evidence="2" id="KW-0963">Cytoplasm</keyword>
<comment type="subcellular location">
    <subcellularLocation>
        <location evidence="6">Cell projection</location>
        <location evidence="6">Pseudopodium</location>
    </subcellularLocation>
    <subcellularLocation>
        <location evidence="1">Cytoplasm</location>
        <location evidence="1">Cytoskeleton</location>
    </subcellularLocation>
</comment>
<keyword evidence="3 7" id="KW-0206">Cytoskeleton</keyword>
<dbReference type="AlphaFoldDB" id="A0A260ZTN6"/>
<dbReference type="InterPro" id="IPR013783">
    <property type="entry name" value="Ig-like_fold"/>
</dbReference>
<dbReference type="PANTHER" id="PTHR22920">
    <property type="entry name" value="MAJOR SPERM PROTEIN"/>
    <property type="match status" value="1"/>
</dbReference>
<dbReference type="EMBL" id="NMWX01000048">
    <property type="protein sequence ID" value="OZF88685.1"/>
    <property type="molecule type" value="Genomic_DNA"/>
</dbReference>
<evidence type="ECO:0000256" key="1">
    <source>
        <dbReference type="ARBA" id="ARBA00004245"/>
    </source>
</evidence>
<proteinExistence type="predicted"/>
<dbReference type="InterPro" id="IPR051155">
    <property type="entry name" value="Nematode_MSP"/>
</dbReference>
<gene>
    <name evidence="11" type="ORF">FL82_22574</name>
    <name evidence="10" type="ORF">GCK72_022756</name>
</gene>
<dbReference type="SUPFAM" id="SSF49354">
    <property type="entry name" value="PapD-like"/>
    <property type="match status" value="1"/>
</dbReference>
<evidence type="ECO:0000259" key="9">
    <source>
        <dbReference type="PROSITE" id="PS50202"/>
    </source>
</evidence>
<dbReference type="InterPro" id="IPR000535">
    <property type="entry name" value="MSP_dom"/>
</dbReference>
<keyword evidence="4" id="KW-0966">Cell projection</keyword>
<evidence type="ECO:0000313" key="13">
    <source>
        <dbReference type="Proteomes" id="UP000483820"/>
    </source>
</evidence>
<dbReference type="Pfam" id="PF00635">
    <property type="entry name" value="Motile_Sperm"/>
    <property type="match status" value="1"/>
</dbReference>
<reference evidence="11" key="2">
    <citation type="submission" date="2017-08" db="EMBL/GenBank/DDBJ databases">
        <authorList>
            <person name="de Groot N.N."/>
        </authorList>
    </citation>
    <scope>NUCLEOTIDE SEQUENCE [LARGE SCALE GENOMIC DNA]</scope>
    <source>
        <strain evidence="11">PX439</strain>
    </source>
</reference>
<comment type="caution">
    <text evidence="11">The sequence shown here is derived from an EMBL/GenBank/DDBJ whole genome shotgun (WGS) entry which is preliminary data.</text>
</comment>
<feature type="domain" description="MSP" evidence="9">
    <location>
        <begin position="38"/>
        <end position="144"/>
    </location>
</feature>
<evidence type="ECO:0000313" key="10">
    <source>
        <dbReference type="EMBL" id="KAF1746303.1"/>
    </source>
</evidence>